<feature type="non-terminal residue" evidence="2">
    <location>
        <position position="137"/>
    </location>
</feature>
<feature type="compositionally biased region" description="Basic and acidic residues" evidence="1">
    <location>
        <begin position="91"/>
        <end position="100"/>
    </location>
</feature>
<evidence type="ECO:0000313" key="2">
    <source>
        <dbReference type="EMBL" id="CEK63823.1"/>
    </source>
</evidence>
<feature type="non-terminal residue" evidence="2">
    <location>
        <position position="1"/>
    </location>
</feature>
<sequence length="137" mass="15155">ENVEDPVVDITGVPFVDIAEDPAVDITEVVVQNSPSHFVVSDKQLIRTVDVSQTQVISIDSSTNNASPKEKYPQNVHTVPVLASLSNTETSYRERDREGSLDSNQSKPAVEASVYKEETPIILKEEKKVIPRPRTLI</sequence>
<proteinExistence type="predicted"/>
<reference evidence="2" key="1">
    <citation type="submission" date="2014-12" db="EMBL/GenBank/DDBJ databases">
        <title>Insight into the proteome of Arion vulgaris.</title>
        <authorList>
            <person name="Aradska J."/>
            <person name="Bulat T."/>
            <person name="Smidak R."/>
            <person name="Sarate P."/>
            <person name="Gangsoo J."/>
            <person name="Sialana F."/>
            <person name="Bilban M."/>
            <person name="Lubec G."/>
        </authorList>
    </citation>
    <scope>NUCLEOTIDE SEQUENCE</scope>
    <source>
        <tissue evidence="2">Skin</tissue>
    </source>
</reference>
<accession>A0A0B6Z5K7</accession>
<protein>
    <submittedName>
        <fullName evidence="2">Uncharacterized protein</fullName>
    </submittedName>
</protein>
<organism evidence="2">
    <name type="scientific">Arion vulgaris</name>
    <dbReference type="NCBI Taxonomy" id="1028688"/>
    <lineage>
        <taxon>Eukaryota</taxon>
        <taxon>Metazoa</taxon>
        <taxon>Spiralia</taxon>
        <taxon>Lophotrochozoa</taxon>
        <taxon>Mollusca</taxon>
        <taxon>Gastropoda</taxon>
        <taxon>Heterobranchia</taxon>
        <taxon>Euthyneura</taxon>
        <taxon>Panpulmonata</taxon>
        <taxon>Eupulmonata</taxon>
        <taxon>Stylommatophora</taxon>
        <taxon>Helicina</taxon>
        <taxon>Arionoidea</taxon>
        <taxon>Arionidae</taxon>
        <taxon>Arion</taxon>
    </lineage>
</organism>
<dbReference type="AlphaFoldDB" id="A0A0B6Z5K7"/>
<gene>
    <name evidence="2" type="primary">ORF49622</name>
</gene>
<feature type="region of interest" description="Disordered" evidence="1">
    <location>
        <begin position="83"/>
        <end position="112"/>
    </location>
</feature>
<dbReference type="EMBL" id="HACG01016958">
    <property type="protein sequence ID" value="CEK63823.1"/>
    <property type="molecule type" value="Transcribed_RNA"/>
</dbReference>
<name>A0A0B6Z5K7_9EUPU</name>
<evidence type="ECO:0000256" key="1">
    <source>
        <dbReference type="SAM" id="MobiDB-lite"/>
    </source>
</evidence>